<reference evidence="2" key="1">
    <citation type="submission" date="2015-10" db="EMBL/GenBank/DDBJ databases">
        <authorList>
            <person name="Ju K.-S."/>
            <person name="Doroghazi J.R."/>
            <person name="Metcalf W.W."/>
        </authorList>
    </citation>
    <scope>NUCLEOTIDE SEQUENCE [LARGE SCALE GENOMIC DNA]</scope>
    <source>
        <strain evidence="2">NRRL 3151</strain>
    </source>
</reference>
<dbReference type="AlphaFoldDB" id="A0A0X3VQ64"/>
<evidence type="ECO:0008006" key="3">
    <source>
        <dbReference type="Google" id="ProtNLM"/>
    </source>
</evidence>
<name>A0A0X3VQ64_9ACTN</name>
<proteinExistence type="predicted"/>
<evidence type="ECO:0000313" key="2">
    <source>
        <dbReference type="Proteomes" id="UP000053923"/>
    </source>
</evidence>
<dbReference type="Gene3D" id="1.10.287.1060">
    <property type="entry name" value="ESAT-6-like"/>
    <property type="match status" value="1"/>
</dbReference>
<dbReference type="EMBL" id="LLZG01000001">
    <property type="protein sequence ID" value="KUL46913.1"/>
    <property type="molecule type" value="Genomic_DNA"/>
</dbReference>
<dbReference type="Proteomes" id="UP000053923">
    <property type="component" value="Unassembled WGS sequence"/>
</dbReference>
<organism evidence="1 2">
    <name type="scientific">Streptomyces regalis</name>
    <dbReference type="NCBI Taxonomy" id="68262"/>
    <lineage>
        <taxon>Bacteria</taxon>
        <taxon>Bacillati</taxon>
        <taxon>Actinomycetota</taxon>
        <taxon>Actinomycetes</taxon>
        <taxon>Kitasatosporales</taxon>
        <taxon>Streptomycetaceae</taxon>
        <taxon>Streptomyces</taxon>
    </lineage>
</organism>
<accession>A0A0X3VQ64</accession>
<comment type="caution">
    <text evidence="1">The sequence shown here is derived from an EMBL/GenBank/DDBJ whole genome shotgun (WGS) entry which is preliminary data.</text>
</comment>
<dbReference type="InterPro" id="IPR036689">
    <property type="entry name" value="ESAT-6-like_sf"/>
</dbReference>
<dbReference type="SUPFAM" id="SSF140453">
    <property type="entry name" value="EsxAB dimer-like"/>
    <property type="match status" value="1"/>
</dbReference>
<gene>
    <name evidence="1" type="ORF">ADL12_00230</name>
</gene>
<sequence>MAKTHVDEEAVNAAAAKLNNAVSSTLVPQLSDLQREVEALLGDGLMLAQTSPKLRESYANFNTSVTQAVNNITEFSKQFQQIAQSVRDLDGQIAGGIPA</sequence>
<keyword evidence="2" id="KW-1185">Reference proteome</keyword>
<protein>
    <recommendedName>
        <fullName evidence="3">Type VII secretion protein</fullName>
    </recommendedName>
</protein>
<dbReference type="RefSeq" id="WP_062697112.1">
    <property type="nucleotide sequence ID" value="NZ_LLZG01000001.1"/>
</dbReference>
<evidence type="ECO:0000313" key="1">
    <source>
        <dbReference type="EMBL" id="KUL46913.1"/>
    </source>
</evidence>